<reference evidence="2" key="1">
    <citation type="journal article" date="2019" name="Int. J. Syst. Evol. Microbiol.">
        <title>The Global Catalogue of Microorganisms (GCM) 10K type strain sequencing project: providing services to taxonomists for standard genome sequencing and annotation.</title>
        <authorList>
            <consortium name="The Broad Institute Genomics Platform"/>
            <consortium name="The Broad Institute Genome Sequencing Center for Infectious Disease"/>
            <person name="Wu L."/>
            <person name="Ma J."/>
        </authorList>
    </citation>
    <scope>NUCLEOTIDE SEQUENCE [LARGE SCALE GENOMIC DNA]</scope>
    <source>
        <strain evidence="2">CGMCC 1.15339</strain>
    </source>
</reference>
<proteinExistence type="predicted"/>
<keyword evidence="2" id="KW-1185">Reference proteome</keyword>
<accession>A0ABQ1IXG8</accession>
<dbReference type="Proteomes" id="UP000617555">
    <property type="component" value="Unassembled WGS sequence"/>
</dbReference>
<comment type="caution">
    <text evidence="1">The sequence shown here is derived from an EMBL/GenBank/DDBJ whole genome shotgun (WGS) entry which is preliminary data.</text>
</comment>
<gene>
    <name evidence="1" type="ORF">GCM10011607_11700</name>
</gene>
<sequence>MNIDYEITKAHMLSSGWKLVDYADSNVFDSVFFYIVDFSLGLVKLITMKNTDVKKGLDKIKFLPLNSLVGGVSQMVLKWSSTGLENDELGQLGYTLVNYFSQTKTFRIYNQQFPQDNSHDNLHVVFNLYRQNRSEHISMRPFIIGQDCLVRSAKEIVHHARMVRHIDSQQRPNDQFLVTDGILLN</sequence>
<name>A0ABQ1IXG8_9GAMM</name>
<protein>
    <submittedName>
        <fullName evidence="1">Uncharacterized protein</fullName>
    </submittedName>
</protein>
<dbReference type="RefSeq" id="WP_188737934.1">
    <property type="nucleotide sequence ID" value="NZ_BMII01000008.1"/>
</dbReference>
<evidence type="ECO:0000313" key="1">
    <source>
        <dbReference type="EMBL" id="GGB52868.1"/>
    </source>
</evidence>
<evidence type="ECO:0000313" key="2">
    <source>
        <dbReference type="Proteomes" id="UP000617555"/>
    </source>
</evidence>
<organism evidence="1 2">
    <name type="scientific">Shewanella inventionis</name>
    <dbReference type="NCBI Taxonomy" id="1738770"/>
    <lineage>
        <taxon>Bacteria</taxon>
        <taxon>Pseudomonadati</taxon>
        <taxon>Pseudomonadota</taxon>
        <taxon>Gammaproteobacteria</taxon>
        <taxon>Alteromonadales</taxon>
        <taxon>Shewanellaceae</taxon>
        <taxon>Shewanella</taxon>
    </lineage>
</organism>
<dbReference type="EMBL" id="BMII01000008">
    <property type="protein sequence ID" value="GGB52868.1"/>
    <property type="molecule type" value="Genomic_DNA"/>
</dbReference>